<dbReference type="PaxDb" id="269797-Mbar_A2407"/>
<reference evidence="1" key="1">
    <citation type="submission" date="2006-06" db="EMBL/GenBank/DDBJ databases">
        <title>Complete sequence of chromosome 1 of Methanosarcina barkeri str. fusaro.</title>
        <authorList>
            <person name="Copeland A."/>
            <person name="Lucas S."/>
            <person name="Lapidus A."/>
            <person name="Barry K."/>
            <person name="Detter J.C."/>
            <person name="Glavina T."/>
            <person name="Hammon N."/>
            <person name="Israni S."/>
            <person name="Pitluck S."/>
            <person name="Goodwin L.A."/>
            <person name="Saunders E.H."/>
            <person name="Schmutz J."/>
            <person name="Larimer F."/>
            <person name="Land M."/>
            <person name="Anderson I."/>
            <person name="Richardson P."/>
        </authorList>
    </citation>
    <scope>NUCLEOTIDE SEQUENCE</scope>
    <source>
        <strain evidence="1">Fusaro</strain>
    </source>
</reference>
<accession>Q469W5</accession>
<sequence length="66" mass="7331">MTSSIHYTFKDYIKTSRNPSTRMIGHKNCGLIFNFVDGGASQLWIKILLSAYQNALGPVGTDEPLI</sequence>
<name>Q469W5_METBF</name>
<gene>
    <name evidence="1" type="ordered locus">Mbar_A2407</name>
</gene>
<dbReference type="HOGENOM" id="CLU_2820807_0_0_2"/>
<proteinExistence type="predicted"/>
<dbReference type="AlphaFoldDB" id="Q469W5"/>
<evidence type="ECO:0000313" key="1">
    <source>
        <dbReference type="EMBL" id="AAZ71327.1"/>
    </source>
</evidence>
<dbReference type="EMBL" id="CP000099">
    <property type="protein sequence ID" value="AAZ71327.1"/>
    <property type="molecule type" value="Genomic_DNA"/>
</dbReference>
<protein>
    <submittedName>
        <fullName evidence="1">Uncharacterized protein</fullName>
    </submittedName>
</protein>
<dbReference type="KEGG" id="mba:Mbar_A2407"/>
<organism evidence="1">
    <name type="scientific">Methanosarcina barkeri (strain Fusaro / DSM 804)</name>
    <dbReference type="NCBI Taxonomy" id="269797"/>
    <lineage>
        <taxon>Archaea</taxon>
        <taxon>Methanobacteriati</taxon>
        <taxon>Methanobacteriota</taxon>
        <taxon>Stenosarchaea group</taxon>
        <taxon>Methanomicrobia</taxon>
        <taxon>Methanosarcinales</taxon>
        <taxon>Methanosarcinaceae</taxon>
        <taxon>Methanosarcina</taxon>
    </lineage>
</organism>